<dbReference type="AlphaFoldDB" id="E2J6R2"/>
<feature type="compositionally biased region" description="Basic residues" evidence="1">
    <location>
        <begin position="31"/>
        <end position="41"/>
    </location>
</feature>
<sequence length="92" mass="11011">MLVKLACAWKLTAKRAVTALKIHWLKYGTKRKHRLLNRRQSNRPNRNQNPEGKIKHLVQRPLKLSRPSLKRRRLRKKTKNTKKPATTVQIEW</sequence>
<name>E2J6R2_HYARU</name>
<feature type="compositionally biased region" description="Basic residues" evidence="1">
    <location>
        <begin position="68"/>
        <end position="82"/>
    </location>
</feature>
<protein>
    <submittedName>
        <fullName evidence="2">Hypothetical secreted protein of the basic tail family</fullName>
    </submittedName>
</protein>
<evidence type="ECO:0000256" key="1">
    <source>
        <dbReference type="SAM" id="MobiDB-lite"/>
    </source>
</evidence>
<feature type="region of interest" description="Disordered" evidence="1">
    <location>
        <begin position="31"/>
        <end position="92"/>
    </location>
</feature>
<dbReference type="EMBL" id="HP429105">
    <property type="protein sequence ID" value="ADN23500.1"/>
    <property type="molecule type" value="mRNA"/>
</dbReference>
<evidence type="ECO:0000313" key="2">
    <source>
        <dbReference type="EMBL" id="ADN23500.1"/>
    </source>
</evidence>
<organism evidence="2">
    <name type="scientific">Hyalomma rufipes</name>
    <name type="common">Tick</name>
    <name type="synonym">Hyalomma marginatum rufipes</name>
    <dbReference type="NCBI Taxonomy" id="72862"/>
    <lineage>
        <taxon>Eukaryota</taxon>
        <taxon>Metazoa</taxon>
        <taxon>Ecdysozoa</taxon>
        <taxon>Arthropoda</taxon>
        <taxon>Chelicerata</taxon>
        <taxon>Arachnida</taxon>
        <taxon>Acari</taxon>
        <taxon>Parasitiformes</taxon>
        <taxon>Ixodida</taxon>
        <taxon>Ixodoidea</taxon>
        <taxon>Ixodidae</taxon>
        <taxon>Hyalomminae</taxon>
        <taxon>Hyalomma</taxon>
    </lineage>
</organism>
<accession>E2J6R2</accession>
<proteinExistence type="evidence at transcript level"/>
<reference evidence="2" key="1">
    <citation type="journal article" date="2011" name="J. Proteomics">
        <title>An insight into the sialotranscriptome and proteome of the coarse bontlegged tick, Hyalomma marginatum rufipes.</title>
        <authorList>
            <person name="Francischetti I.M."/>
            <person name="Anderson J.M."/>
            <person name="Manoukis N."/>
            <person name="Pham V.M."/>
            <person name="Ribeiro J.M."/>
        </authorList>
    </citation>
    <scope>NUCLEOTIDE SEQUENCE</scope>
    <source>
        <tissue evidence="2">Salivary gland</tissue>
    </source>
</reference>